<dbReference type="PANTHER" id="PTHR32552">
    <property type="entry name" value="FERRICHROME IRON RECEPTOR-RELATED"/>
    <property type="match status" value="1"/>
</dbReference>
<evidence type="ECO:0000256" key="11">
    <source>
        <dbReference type="ARBA" id="ARBA00023237"/>
    </source>
</evidence>
<evidence type="ECO:0000256" key="5">
    <source>
        <dbReference type="ARBA" id="ARBA00022692"/>
    </source>
</evidence>
<dbReference type="Gene3D" id="2.170.130.10">
    <property type="entry name" value="TonB-dependent receptor, plug domain"/>
    <property type="match status" value="1"/>
</dbReference>
<dbReference type="GO" id="GO:0009279">
    <property type="term" value="C:cell outer membrane"/>
    <property type="evidence" value="ECO:0007669"/>
    <property type="project" value="UniProtKB-SubCell"/>
</dbReference>
<feature type="signal peptide" evidence="15">
    <location>
        <begin position="1"/>
        <end position="23"/>
    </location>
</feature>
<protein>
    <submittedName>
        <fullName evidence="18">TonB-dependent receptor</fullName>
    </submittedName>
</protein>
<keyword evidence="3 12" id="KW-1134">Transmembrane beta strand</keyword>
<proteinExistence type="inferred from homology"/>
<keyword evidence="7" id="KW-0408">Iron</keyword>
<evidence type="ECO:0000256" key="14">
    <source>
        <dbReference type="SAM" id="MobiDB-lite"/>
    </source>
</evidence>
<dbReference type="AlphaFoldDB" id="A0A850P6X0"/>
<evidence type="ECO:0000256" key="2">
    <source>
        <dbReference type="ARBA" id="ARBA00022448"/>
    </source>
</evidence>
<dbReference type="EMBL" id="JABXXR010000040">
    <property type="protein sequence ID" value="NVN40375.1"/>
    <property type="molecule type" value="Genomic_DNA"/>
</dbReference>
<dbReference type="PANTHER" id="PTHR32552:SF89">
    <property type="entry name" value="CATECHOLATE SIDEROPHORE RECEPTOR FIU"/>
    <property type="match status" value="1"/>
</dbReference>
<dbReference type="InterPro" id="IPR037066">
    <property type="entry name" value="Plug_dom_sf"/>
</dbReference>
<dbReference type="Proteomes" id="UP000585665">
    <property type="component" value="Unassembled WGS sequence"/>
</dbReference>
<keyword evidence="6 15" id="KW-0732">Signal</keyword>
<evidence type="ECO:0000256" key="10">
    <source>
        <dbReference type="ARBA" id="ARBA00023136"/>
    </source>
</evidence>
<dbReference type="RefSeq" id="WP_176613343.1">
    <property type="nucleotide sequence ID" value="NZ_JABXXR010000040.1"/>
</dbReference>
<dbReference type="InterPro" id="IPR000531">
    <property type="entry name" value="Beta-barrel_TonB"/>
</dbReference>
<evidence type="ECO:0000256" key="13">
    <source>
        <dbReference type="RuleBase" id="RU003357"/>
    </source>
</evidence>
<dbReference type="InterPro" id="IPR012910">
    <property type="entry name" value="Plug_dom"/>
</dbReference>
<accession>A0A850P6X0</accession>
<keyword evidence="4" id="KW-0410">Iron transport</keyword>
<dbReference type="Gene3D" id="2.40.170.20">
    <property type="entry name" value="TonB-dependent receptor, beta-barrel domain"/>
    <property type="match status" value="1"/>
</dbReference>
<comment type="similarity">
    <text evidence="12 13">Belongs to the TonB-dependent receptor family.</text>
</comment>
<keyword evidence="2 12" id="KW-0813">Transport</keyword>
<evidence type="ECO:0000313" key="18">
    <source>
        <dbReference type="EMBL" id="NVN40375.1"/>
    </source>
</evidence>
<reference evidence="18 19" key="1">
    <citation type="submission" date="2020-06" db="EMBL/GenBank/DDBJ databases">
        <title>Description of novel acetic acid bacteria.</title>
        <authorList>
            <person name="Sombolestani A."/>
        </authorList>
    </citation>
    <scope>NUCLEOTIDE SEQUENCE [LARGE SCALE GENOMIC DNA]</scope>
    <source>
        <strain evidence="18 19">LMG 27010</strain>
    </source>
</reference>
<evidence type="ECO:0000313" key="19">
    <source>
        <dbReference type="Proteomes" id="UP000585665"/>
    </source>
</evidence>
<dbReference type="PROSITE" id="PS52016">
    <property type="entry name" value="TONB_DEPENDENT_REC_3"/>
    <property type="match status" value="1"/>
</dbReference>
<evidence type="ECO:0000256" key="1">
    <source>
        <dbReference type="ARBA" id="ARBA00004571"/>
    </source>
</evidence>
<evidence type="ECO:0000256" key="9">
    <source>
        <dbReference type="ARBA" id="ARBA00023077"/>
    </source>
</evidence>
<evidence type="ECO:0000256" key="3">
    <source>
        <dbReference type="ARBA" id="ARBA00022452"/>
    </source>
</evidence>
<dbReference type="InterPro" id="IPR036942">
    <property type="entry name" value="Beta-barrel_TonB_sf"/>
</dbReference>
<evidence type="ECO:0000259" key="17">
    <source>
        <dbReference type="Pfam" id="PF07715"/>
    </source>
</evidence>
<comment type="caution">
    <text evidence="18">The sequence shown here is derived from an EMBL/GenBank/DDBJ whole genome shotgun (WGS) entry which is preliminary data.</text>
</comment>
<keyword evidence="5 12" id="KW-0812">Transmembrane</keyword>
<feature type="domain" description="TonB-dependent receptor-like beta-barrel" evidence="16">
    <location>
        <begin position="306"/>
        <end position="758"/>
    </location>
</feature>
<feature type="domain" description="TonB-dependent receptor plug" evidence="17">
    <location>
        <begin position="81"/>
        <end position="192"/>
    </location>
</feature>
<keyword evidence="11 12" id="KW-0998">Cell outer membrane</keyword>
<keyword evidence="8" id="KW-0406">Ion transport</keyword>
<evidence type="ECO:0000256" key="8">
    <source>
        <dbReference type="ARBA" id="ARBA00023065"/>
    </source>
</evidence>
<dbReference type="Pfam" id="PF07715">
    <property type="entry name" value="Plug"/>
    <property type="match status" value="1"/>
</dbReference>
<name>A0A850P6X0_9PROT</name>
<organism evidence="18 19">
    <name type="scientific">Ameyamaea chiangmaiensis</name>
    <dbReference type="NCBI Taxonomy" id="442969"/>
    <lineage>
        <taxon>Bacteria</taxon>
        <taxon>Pseudomonadati</taxon>
        <taxon>Pseudomonadota</taxon>
        <taxon>Alphaproteobacteria</taxon>
        <taxon>Acetobacterales</taxon>
        <taxon>Acetobacteraceae</taxon>
        <taxon>Ameyamaea</taxon>
    </lineage>
</organism>
<dbReference type="GO" id="GO:0015344">
    <property type="term" value="F:siderophore uptake transmembrane transporter activity"/>
    <property type="evidence" value="ECO:0007669"/>
    <property type="project" value="TreeGrafter"/>
</dbReference>
<evidence type="ECO:0000256" key="7">
    <source>
        <dbReference type="ARBA" id="ARBA00023004"/>
    </source>
</evidence>
<gene>
    <name evidence="18" type="ORF">HUK82_07340</name>
</gene>
<evidence type="ECO:0000256" key="15">
    <source>
        <dbReference type="SAM" id="SignalP"/>
    </source>
</evidence>
<evidence type="ECO:0000256" key="12">
    <source>
        <dbReference type="PROSITE-ProRule" id="PRU01360"/>
    </source>
</evidence>
<keyword evidence="9 13" id="KW-0798">TonB box</keyword>
<dbReference type="SUPFAM" id="SSF56935">
    <property type="entry name" value="Porins"/>
    <property type="match status" value="1"/>
</dbReference>
<feature type="chain" id="PRO_5032272354" evidence="15">
    <location>
        <begin position="24"/>
        <end position="797"/>
    </location>
</feature>
<keyword evidence="18" id="KW-0675">Receptor</keyword>
<feature type="region of interest" description="Disordered" evidence="14">
    <location>
        <begin position="33"/>
        <end position="53"/>
    </location>
</feature>
<dbReference type="Pfam" id="PF00593">
    <property type="entry name" value="TonB_dep_Rec_b-barrel"/>
    <property type="match status" value="1"/>
</dbReference>
<keyword evidence="19" id="KW-1185">Reference proteome</keyword>
<evidence type="ECO:0000259" key="16">
    <source>
        <dbReference type="Pfam" id="PF00593"/>
    </source>
</evidence>
<evidence type="ECO:0000256" key="4">
    <source>
        <dbReference type="ARBA" id="ARBA00022496"/>
    </source>
</evidence>
<dbReference type="InterPro" id="IPR039426">
    <property type="entry name" value="TonB-dep_rcpt-like"/>
</dbReference>
<keyword evidence="10 12" id="KW-0472">Membrane</keyword>
<sequence>MKKITLLTSVVLMSGASINGVYASSVPIQHGKVRPSKKAHGSSQSASAPVTVASPVATPPRAVAAVAPRPEEMSVVGHGSTRQIQTMTASMMAQSVPGTNPLKLLGAMPAIAYNSADPLGIDLWSQSFLMRGFSQDQLGFTLDGIPLGLQSYGSAQGLNVVNAISQMNIKKVDVSQGAGAVDVPSSSNLGGVVQFYSIDPADKFGGKISQTFGSYNSYLTFVRIDSGKLNPTGTKFFVSYSRGDEEKWKGSGNQFLQQVNAKLVQPFGHSTKLTAFFDWDQAVADTYGDTSLEILHKLGSRVDYYYPNYGAAYRTALYANGLPGGALPAGYSKLSDPADASYYDGPATSHDFLGGATLESQLTHRLNWKTTLYAQDKAFNAYWTNPYVASPSGAPLAEQNNGSTSQRGGFTSNLVYSVARNKINVGIWYEHGAYEPFYTFYNEPVLGEGEPLNPRNGTPAPFAEAWRLHYVNNTVQTHIQDTITVLPNLRINAGFRSLMFKGTSSVVENNPLYSGGTPASGSLSNNAAFLPQFSINYQIAHGHEVFFDFSKNMRVFPEAGYSQASPWGSASQEIFNAEKNTLKPETDYVFEGGYRYNSPIMTALLTLYHTDFHNRLATVTEGNLVSIQSLLRNVGDVDMNGVDGTLTLRPVEGLSLTNSISYNSSKYGSNLTEDGAVYNLKGKQEVNYPKLMYKANLSYEYKGAFAHIDVTYMSKRFLSYTNDTHVPGYWLANLGAGYHIGNAGFLKNITASFNVYNLFNTVYVSNMGEDGNPLSGDYQSMQIGAPREFFGTVSAGF</sequence>
<comment type="subcellular location">
    <subcellularLocation>
        <location evidence="1 12">Cell outer membrane</location>
        <topology evidence="1 12">Multi-pass membrane protein</topology>
    </subcellularLocation>
</comment>
<evidence type="ECO:0000256" key="6">
    <source>
        <dbReference type="ARBA" id="ARBA00022729"/>
    </source>
</evidence>